<dbReference type="OrthoDB" id="7597031at2"/>
<dbReference type="AlphaFoldDB" id="A0A369W0B5"/>
<accession>A0A369W0B5</accession>
<proteinExistence type="predicted"/>
<keyword evidence="1" id="KW-1133">Transmembrane helix</keyword>
<sequence>METEHAAPVRSRRRVVGRAVLVLVLLVVAILAVAWMARRPIAARYVDRYLAAHHIPARYRIVDLGLSRQRLEDVVIGDPAAPDLVADWVEVRTRLTLSGLSVPDLRAGRVRLRGRWANGRLSLGALDRLIPASTAPGRGFSLPAIYLDVGDARMRLETPAGAIGLKASGRGRMDDGFAGTLALVSDRLEAGACSAQNVSLAGDVRTSRGAPRFVGPLRTAAAACGSTRLRGLAASLRLSTDATLRRFAGQAEVALAGFAMPQGDAQAIAGTIQASGSAAEVAADMSLASGRWAAAGVRGGGATVRGPIAWSSGSGVRVGGERPLHLAVRDAALPRAWLDRVPDLGGAAQGTPLAPLAARADAAVRAAGRRFDLQADLTGNAGAVEIAAARLSAASGAQVTAAGPFRISQGRVRLNGRMDLRGGGLPAVALSLRQAEAGGPVSGVAEVAPYATNGARLALDPVRFTATPRGNTHVRTTVTLSGPLPGGRVDGLRVPVDAIWDGGRRLVVNADCAPLSFERFALSGLRLAATRTMLCPLDGALVRVEAGRIGGGARLGALRLAGSIGSSPLRIEAAGGRLRLADRTFAVERLGVRLGAPDRETRLAFATVAGSAATLSGSYDGGGGQIGNVPLLLSEAAGTWRLRGGAFTTSASLAVSDANTASPRFVPMQGQGVTMTLADNRIEAQGRLVTTGGASVAGVAIRHDLGSGQGRADLDVPGISFTPKGLQPTDLTPLTRGVIADVDGIVKGAGHIRWSGEGVTSDGTFSTAGMNLAAAFGPAQGISGTIRFTDLLALESAPGQVVTIASVNPGIAVTDGTIRLQTLSNARVRVEEGRWPFAGGALVLEPTLLDFGQSAERRMTFTATGVNARQFLQQFDFENLDATGTFDGTLPMVFDTRGGRIEQGHLVVRPGGGSIAYLGELTREDLGVWGNLAFQALRSLRYRSLDIVMNGPLDGEMITAVRFAGVSQGEGAKSNFLIRRLQRLPLVFNVKIAAPFRQLLDSAQGFYDPRRLVERNLPTLMQQQQREGLPVQPKESRTVP</sequence>
<name>A0A369W0B5_9SPHN</name>
<gene>
    <name evidence="2" type="ORF">DVW87_04565</name>
</gene>
<reference evidence="2 3" key="1">
    <citation type="submission" date="2018-07" db="EMBL/GenBank/DDBJ databases">
        <title>a novel species of Sphingomonas isolated from the rhizosphere soil of Araceae plant.</title>
        <authorList>
            <person name="Zhiyong W."/>
            <person name="Qinglan Z."/>
            <person name="Zhiwei F."/>
            <person name="Ding X."/>
            <person name="Gejiao W."/>
            <person name="Shixue Z."/>
        </authorList>
    </citation>
    <scope>NUCLEOTIDE SEQUENCE [LARGE SCALE GENOMIC DNA]</scope>
    <source>
        <strain evidence="2 3">WZY 27</strain>
    </source>
</reference>
<dbReference type="Pfam" id="PF11739">
    <property type="entry name" value="YdbH-like"/>
    <property type="match status" value="1"/>
</dbReference>
<evidence type="ECO:0000313" key="2">
    <source>
        <dbReference type="EMBL" id="RDE07489.1"/>
    </source>
</evidence>
<comment type="caution">
    <text evidence="2">The sequence shown here is derived from an EMBL/GenBank/DDBJ whole genome shotgun (WGS) entry which is preliminary data.</text>
</comment>
<evidence type="ECO:0000313" key="3">
    <source>
        <dbReference type="Proteomes" id="UP000253918"/>
    </source>
</evidence>
<protein>
    <submittedName>
        <fullName evidence="2">Uncharacterized protein</fullName>
    </submittedName>
</protein>
<dbReference type="RefSeq" id="WP_114687068.1">
    <property type="nucleotide sequence ID" value="NZ_QQNB01000001.1"/>
</dbReference>
<feature type="transmembrane region" description="Helical" evidence="1">
    <location>
        <begin position="15"/>
        <end position="37"/>
    </location>
</feature>
<keyword evidence="1" id="KW-0472">Membrane</keyword>
<dbReference type="EMBL" id="QQNB01000001">
    <property type="protein sequence ID" value="RDE07489.1"/>
    <property type="molecule type" value="Genomic_DNA"/>
</dbReference>
<keyword evidence="3" id="KW-1185">Reference proteome</keyword>
<dbReference type="Proteomes" id="UP000253918">
    <property type="component" value="Unassembled WGS sequence"/>
</dbReference>
<organism evidence="2 3">
    <name type="scientific">Sphingomonas aracearum</name>
    <dbReference type="NCBI Taxonomy" id="2283317"/>
    <lineage>
        <taxon>Bacteria</taxon>
        <taxon>Pseudomonadati</taxon>
        <taxon>Pseudomonadota</taxon>
        <taxon>Alphaproteobacteria</taxon>
        <taxon>Sphingomonadales</taxon>
        <taxon>Sphingomonadaceae</taxon>
        <taxon>Sphingomonas</taxon>
    </lineage>
</organism>
<dbReference type="InterPro" id="IPR021730">
    <property type="entry name" value="YdbH"/>
</dbReference>
<keyword evidence="1" id="KW-0812">Transmembrane</keyword>
<evidence type="ECO:0000256" key="1">
    <source>
        <dbReference type="SAM" id="Phobius"/>
    </source>
</evidence>